<dbReference type="PANTHER" id="PTHR42776">
    <property type="entry name" value="SERINE PEPTIDASE S9 FAMILY MEMBER"/>
    <property type="match status" value="1"/>
</dbReference>
<evidence type="ECO:0000256" key="9">
    <source>
        <dbReference type="ARBA" id="ARBA00045885"/>
    </source>
</evidence>
<dbReference type="InterPro" id="IPR002471">
    <property type="entry name" value="Pept_S9_AS"/>
</dbReference>
<sequence>MNVKRLFLCLLAAACFSLTLAEEPKRPMTSEDLWAMERIGAPKLSPDGRWVVYTQTVFSTDTNNRDSDLWLVPSDGTAPPRRLTWRKGGDSSPVWRPDSGAVLFKSKRGDGPSQYHLLPMNGGEARPLTNLPVSPSAAQWFPDGKRLLFMAKTWPDLKDDFEAVAKRLKEQKNDPTKAKISNSRLYRYWDHYLTDGSRNHLFVLDVATGEVRGLTTDHDLMFPFFSPGDSFDLSPDGTKIAMTAMKGGPDFQEINADVFVLDLNTNKLTAITADNPAFDAGPVFTPDGKSLLYQRNQQVNIAPDRAQLVRYDFATGKYEAILRDWEESVGGVTFTQDGKTVIFSAGLNGHTQLFSAPLKGGKVKTVFGEHTNLNLHAAAGKLVFTQESIGFPARLQVLQEGEKTPKLLADPNAERMAGLDLGHFESWTFSGADNAEVQMFVAFPPGFDAEKKWPLVHMIHGGPHGAFMDRFHYRWNQALFAAPGYVVAAVNFHGSTGFGKDFTASILGNHAEKPFEDIMKATDVLIGKGYIDAQRMAATGGSYGGYMVSWILGHTDRFACLINHAGVYDLMGQFASDYTWGRANNYGAAPHTDPNRIDLYSPSRYAANFNTPTLILHGKKDYRVPYTQGLNLHGVLTAKGVPSRLVVFPEENHWILKPKAGVLWWKEVHDWLGHYLKPGS</sequence>
<feature type="domain" description="Peptidase S9 prolyl oligopeptidase catalytic" evidence="11">
    <location>
        <begin position="472"/>
        <end position="677"/>
    </location>
</feature>
<dbReference type="SUPFAM" id="SSF82171">
    <property type="entry name" value="DPP6 N-terminal domain-like"/>
    <property type="match status" value="1"/>
</dbReference>
<dbReference type="FunFam" id="3.40.50.1820:FF:000028">
    <property type="entry name" value="S9 family peptidase"/>
    <property type="match status" value="1"/>
</dbReference>
<evidence type="ECO:0000256" key="5">
    <source>
        <dbReference type="ARBA" id="ARBA00022825"/>
    </source>
</evidence>
<feature type="signal peptide" evidence="10">
    <location>
        <begin position="1"/>
        <end position="21"/>
    </location>
</feature>
<evidence type="ECO:0000256" key="1">
    <source>
        <dbReference type="ARBA" id="ARBA00010040"/>
    </source>
</evidence>
<comment type="similarity">
    <text evidence="1">Belongs to the peptidase S9C family.</text>
</comment>
<dbReference type="Pfam" id="PF07676">
    <property type="entry name" value="PD40"/>
    <property type="match status" value="1"/>
</dbReference>
<evidence type="ECO:0000256" key="2">
    <source>
        <dbReference type="ARBA" id="ARBA00022670"/>
    </source>
</evidence>
<gene>
    <name evidence="12" type="ORF">J3U88_28475</name>
</gene>
<evidence type="ECO:0000256" key="4">
    <source>
        <dbReference type="ARBA" id="ARBA00022801"/>
    </source>
</evidence>
<accession>A0A8J7U661</accession>
<evidence type="ECO:0000256" key="3">
    <source>
        <dbReference type="ARBA" id="ARBA00022729"/>
    </source>
</evidence>
<dbReference type="GO" id="GO:0004252">
    <property type="term" value="F:serine-type endopeptidase activity"/>
    <property type="evidence" value="ECO:0007669"/>
    <property type="project" value="InterPro"/>
</dbReference>
<dbReference type="InterPro" id="IPR001375">
    <property type="entry name" value="Peptidase_S9_cat"/>
</dbReference>
<dbReference type="GO" id="GO:0006508">
    <property type="term" value="P:proteolysis"/>
    <property type="evidence" value="ECO:0007669"/>
    <property type="project" value="UniProtKB-KW"/>
</dbReference>
<evidence type="ECO:0000256" key="7">
    <source>
        <dbReference type="ARBA" id="ARBA00032284"/>
    </source>
</evidence>
<evidence type="ECO:0000256" key="8">
    <source>
        <dbReference type="ARBA" id="ARBA00032596"/>
    </source>
</evidence>
<dbReference type="InterPro" id="IPR029058">
    <property type="entry name" value="AB_hydrolase_fold"/>
</dbReference>
<evidence type="ECO:0000256" key="10">
    <source>
        <dbReference type="SAM" id="SignalP"/>
    </source>
</evidence>
<proteinExistence type="inferred from homology"/>
<comment type="function">
    <text evidence="9">This enzyme catalyzes the hydrolysis of the N-terminal peptide bond of an N-acetylated peptide to generate an N-acetylated amino acid and a peptide with a free N-terminus. It preferentially cleaves off Ac-Ala, Ac-Met and Ac-Ser. Also, involved in the degradation of oxidized and glycated proteins.</text>
</comment>
<evidence type="ECO:0000259" key="11">
    <source>
        <dbReference type="Pfam" id="PF00326"/>
    </source>
</evidence>
<dbReference type="RefSeq" id="WP_207862415.1">
    <property type="nucleotide sequence ID" value="NZ_JAFREP010000037.1"/>
</dbReference>
<dbReference type="PROSITE" id="PS00708">
    <property type="entry name" value="PRO_ENDOPEP_SER"/>
    <property type="match status" value="1"/>
</dbReference>
<dbReference type="Proteomes" id="UP000664417">
    <property type="component" value="Unassembled WGS sequence"/>
</dbReference>
<keyword evidence="5" id="KW-0720">Serine protease</keyword>
<evidence type="ECO:0000256" key="6">
    <source>
        <dbReference type="ARBA" id="ARBA00022990"/>
    </source>
</evidence>
<keyword evidence="13" id="KW-1185">Reference proteome</keyword>
<dbReference type="Pfam" id="PF00326">
    <property type="entry name" value="Peptidase_S9"/>
    <property type="match status" value="1"/>
</dbReference>
<evidence type="ECO:0000313" key="12">
    <source>
        <dbReference type="EMBL" id="MBO1322442.1"/>
    </source>
</evidence>
<dbReference type="Gene3D" id="2.120.10.30">
    <property type="entry name" value="TolB, C-terminal domain"/>
    <property type="match status" value="2"/>
</dbReference>
<dbReference type="EMBL" id="JAFREP010000037">
    <property type="protein sequence ID" value="MBO1322442.1"/>
    <property type="molecule type" value="Genomic_DNA"/>
</dbReference>
<evidence type="ECO:0000313" key="13">
    <source>
        <dbReference type="Proteomes" id="UP000664417"/>
    </source>
</evidence>
<organism evidence="12 13">
    <name type="scientific">Acanthopleuribacter pedis</name>
    <dbReference type="NCBI Taxonomy" id="442870"/>
    <lineage>
        <taxon>Bacteria</taxon>
        <taxon>Pseudomonadati</taxon>
        <taxon>Acidobacteriota</taxon>
        <taxon>Holophagae</taxon>
        <taxon>Acanthopleuribacterales</taxon>
        <taxon>Acanthopleuribacteraceae</taxon>
        <taxon>Acanthopleuribacter</taxon>
    </lineage>
</organism>
<keyword evidence="4" id="KW-0378">Hydrolase</keyword>
<feature type="chain" id="PRO_5035265978" description="Acyl-peptide hydrolase" evidence="10">
    <location>
        <begin position="22"/>
        <end position="680"/>
    </location>
</feature>
<reference evidence="12" key="1">
    <citation type="submission" date="2021-03" db="EMBL/GenBank/DDBJ databases">
        <authorList>
            <person name="Wang G."/>
        </authorList>
    </citation>
    <scope>NUCLEOTIDE SEQUENCE</scope>
    <source>
        <strain evidence="12">KCTC 12899</strain>
    </source>
</reference>
<name>A0A8J7U661_9BACT</name>
<dbReference type="AlphaFoldDB" id="A0A8J7U661"/>
<keyword evidence="3 10" id="KW-0732">Signal</keyword>
<protein>
    <recommendedName>
        <fullName evidence="8">Acyl-peptide hydrolase</fullName>
    </recommendedName>
    <alternativeName>
        <fullName evidence="7">Acylaminoacyl-peptidase</fullName>
    </alternativeName>
</protein>
<dbReference type="PANTHER" id="PTHR42776:SF13">
    <property type="entry name" value="DIPEPTIDYL-PEPTIDASE 5"/>
    <property type="match status" value="1"/>
</dbReference>
<keyword evidence="2" id="KW-0645">Protease</keyword>
<dbReference type="SUPFAM" id="SSF53474">
    <property type="entry name" value="alpha/beta-Hydrolases"/>
    <property type="match status" value="1"/>
</dbReference>
<keyword evidence="6" id="KW-0007">Acetylation</keyword>
<dbReference type="InterPro" id="IPR011659">
    <property type="entry name" value="WD40"/>
</dbReference>
<dbReference type="InterPro" id="IPR011042">
    <property type="entry name" value="6-blade_b-propeller_TolB-like"/>
</dbReference>
<comment type="caution">
    <text evidence="12">The sequence shown here is derived from an EMBL/GenBank/DDBJ whole genome shotgun (WGS) entry which is preliminary data.</text>
</comment>
<dbReference type="Gene3D" id="3.40.50.1820">
    <property type="entry name" value="alpha/beta hydrolase"/>
    <property type="match status" value="1"/>
</dbReference>